<keyword evidence="3" id="KW-1185">Reference proteome</keyword>
<feature type="domain" description="MYST zinc finger" evidence="1">
    <location>
        <begin position="28"/>
        <end position="51"/>
    </location>
</feature>
<evidence type="ECO:0000259" key="1">
    <source>
        <dbReference type="Pfam" id="PF17772"/>
    </source>
</evidence>
<dbReference type="AlphaFoldDB" id="A0A087SY89"/>
<keyword evidence="2" id="KW-0808">Transferase</keyword>
<feature type="non-terminal residue" evidence="2">
    <location>
        <position position="62"/>
    </location>
</feature>
<dbReference type="Gene3D" id="3.30.60.60">
    <property type="entry name" value="N-acetyl transferase-like"/>
    <property type="match status" value="1"/>
</dbReference>
<gene>
    <name evidence="2" type="ORF">X975_26146</name>
</gene>
<protein>
    <submittedName>
        <fullName evidence="2">Histone acetyltransferase Tip60</fullName>
    </submittedName>
</protein>
<dbReference type="EMBL" id="KK112505">
    <property type="protein sequence ID" value="KFM57828.1"/>
    <property type="molecule type" value="Genomic_DNA"/>
</dbReference>
<dbReference type="Proteomes" id="UP000054359">
    <property type="component" value="Unassembled WGS sequence"/>
</dbReference>
<dbReference type="STRING" id="407821.A0A087SY89"/>
<evidence type="ECO:0000313" key="2">
    <source>
        <dbReference type="EMBL" id="KFM57828.1"/>
    </source>
</evidence>
<organism evidence="2 3">
    <name type="scientific">Stegodyphus mimosarum</name>
    <name type="common">African social velvet spider</name>
    <dbReference type="NCBI Taxonomy" id="407821"/>
    <lineage>
        <taxon>Eukaryota</taxon>
        <taxon>Metazoa</taxon>
        <taxon>Ecdysozoa</taxon>
        <taxon>Arthropoda</taxon>
        <taxon>Chelicerata</taxon>
        <taxon>Arachnida</taxon>
        <taxon>Araneae</taxon>
        <taxon>Araneomorphae</taxon>
        <taxon>Entelegynae</taxon>
        <taxon>Eresoidea</taxon>
        <taxon>Eresidae</taxon>
        <taxon>Stegodyphus</taxon>
    </lineage>
</organism>
<sequence length="62" mass="6950">MGDSKDAAPSPRTTGSLVAHHDDLITRMKNIEMIELGGHMIRPWYFSPYPQVSISYIISICT</sequence>
<dbReference type="Pfam" id="PF17772">
    <property type="entry name" value="zf-MYST"/>
    <property type="match status" value="1"/>
</dbReference>
<name>A0A087SY89_STEMI</name>
<dbReference type="InterPro" id="IPR040706">
    <property type="entry name" value="Zf-MYST"/>
</dbReference>
<dbReference type="GO" id="GO:0016740">
    <property type="term" value="F:transferase activity"/>
    <property type="evidence" value="ECO:0007669"/>
    <property type="project" value="UniProtKB-KW"/>
</dbReference>
<accession>A0A087SY89</accession>
<proteinExistence type="predicted"/>
<evidence type="ECO:0000313" key="3">
    <source>
        <dbReference type="Proteomes" id="UP000054359"/>
    </source>
</evidence>
<dbReference type="OrthoDB" id="787137at2759"/>
<reference evidence="2 3" key="1">
    <citation type="submission" date="2013-11" db="EMBL/GenBank/DDBJ databases">
        <title>Genome sequencing of Stegodyphus mimosarum.</title>
        <authorList>
            <person name="Bechsgaard J."/>
        </authorList>
    </citation>
    <scope>NUCLEOTIDE SEQUENCE [LARGE SCALE GENOMIC DNA]</scope>
</reference>